<dbReference type="CDD" id="cd03362">
    <property type="entry name" value="TOPRIM_TopoIA_TopoIII"/>
    <property type="match status" value="1"/>
</dbReference>
<keyword evidence="4 8" id="KW-0460">Magnesium</keyword>
<dbReference type="InterPro" id="IPR006171">
    <property type="entry name" value="TOPRIM_dom"/>
</dbReference>
<dbReference type="InterPro" id="IPR023405">
    <property type="entry name" value="Topo_IA_core_domain"/>
</dbReference>
<proteinExistence type="inferred from homology"/>
<dbReference type="InterPro" id="IPR005738">
    <property type="entry name" value="TopoIII"/>
</dbReference>
<dbReference type="GO" id="GO:0043597">
    <property type="term" value="C:cytoplasmic replication fork"/>
    <property type="evidence" value="ECO:0007669"/>
    <property type="project" value="TreeGrafter"/>
</dbReference>
<dbReference type="InterPro" id="IPR003601">
    <property type="entry name" value="Topo_IA_2"/>
</dbReference>
<dbReference type="PROSITE" id="PS00396">
    <property type="entry name" value="TOPO_IA_1"/>
    <property type="match status" value="1"/>
</dbReference>
<dbReference type="STRING" id="568899.SAMN05192534_10564"/>
<dbReference type="GO" id="GO:0006281">
    <property type="term" value="P:DNA repair"/>
    <property type="evidence" value="ECO:0007669"/>
    <property type="project" value="TreeGrafter"/>
</dbReference>
<dbReference type="InterPro" id="IPR013824">
    <property type="entry name" value="Topo_IA_cen_sub1"/>
</dbReference>
<evidence type="ECO:0000256" key="2">
    <source>
        <dbReference type="ARBA" id="ARBA00009446"/>
    </source>
</evidence>
<dbReference type="InterPro" id="IPR013826">
    <property type="entry name" value="Topo_IA_cen_sub3"/>
</dbReference>
<dbReference type="GO" id="GO:0003917">
    <property type="term" value="F:DNA topoisomerase type I (single strand cut, ATP-independent) activity"/>
    <property type="evidence" value="ECO:0007669"/>
    <property type="project" value="UniProtKB-UniRule"/>
</dbReference>
<dbReference type="Pfam" id="PF01751">
    <property type="entry name" value="Toprim"/>
    <property type="match status" value="1"/>
</dbReference>
<accession>A0A1G8C5E4</accession>
<feature type="active site" description="O-(5'-phospho-DNA)-tyrosine intermediate" evidence="8">
    <location>
        <position position="311"/>
    </location>
</feature>
<dbReference type="EC" id="5.6.2.1" evidence="8"/>
<dbReference type="NCBIfam" id="NF005829">
    <property type="entry name" value="PRK07726.1"/>
    <property type="match status" value="1"/>
</dbReference>
<reference evidence="12 13" key="1">
    <citation type="submission" date="2016-10" db="EMBL/GenBank/DDBJ databases">
        <authorList>
            <person name="de Groot N.N."/>
        </authorList>
    </citation>
    <scope>NUCLEOTIDE SEQUENCE [LARGE SCALE GENOMIC DNA]</scope>
    <source>
        <strain evidence="12 13">DSM 21632</strain>
    </source>
</reference>
<name>A0A1G8C5E4_9BACI</name>
<dbReference type="RefSeq" id="WP_091272146.1">
    <property type="nucleotide sequence ID" value="NZ_FNDK01000005.1"/>
</dbReference>
<protein>
    <recommendedName>
        <fullName evidence="8">DNA topoisomerase 3</fullName>
        <ecNumber evidence="8">5.6.2.1</ecNumber>
    </recommendedName>
    <alternativeName>
        <fullName evidence="8">DNA topoisomerase III</fullName>
    </alternativeName>
</protein>
<feature type="site" description="Interaction with DNA" evidence="8">
    <location>
        <position position="61"/>
    </location>
</feature>
<keyword evidence="6 8" id="KW-0238">DNA-binding</keyword>
<evidence type="ECO:0000256" key="4">
    <source>
        <dbReference type="ARBA" id="ARBA00022842"/>
    </source>
</evidence>
<dbReference type="OrthoDB" id="9803554at2"/>
<feature type="binding site" evidence="8">
    <location>
        <position position="9"/>
    </location>
    <ligand>
        <name>Mg(2+)</name>
        <dbReference type="ChEBI" id="CHEBI:18420"/>
        <note>catalytic</note>
    </ligand>
</feature>
<feature type="binding site" evidence="8">
    <location>
        <position position="105"/>
    </location>
    <ligand>
        <name>Mg(2+)</name>
        <dbReference type="ChEBI" id="CHEBI:18420"/>
        <note>catalytic</note>
    </ligand>
</feature>
<keyword evidence="5 8" id="KW-0799">Topoisomerase</keyword>
<evidence type="ECO:0000256" key="6">
    <source>
        <dbReference type="ARBA" id="ARBA00023125"/>
    </source>
</evidence>
<dbReference type="InterPro" id="IPR013497">
    <property type="entry name" value="Topo_IA_cen"/>
</dbReference>
<dbReference type="GO" id="GO:0000287">
    <property type="term" value="F:magnesium ion binding"/>
    <property type="evidence" value="ECO:0007669"/>
    <property type="project" value="UniProtKB-UniRule"/>
</dbReference>
<dbReference type="AlphaFoldDB" id="A0A1G8C5E4"/>
<dbReference type="Gene3D" id="2.70.20.10">
    <property type="entry name" value="Topoisomerase I, domain 3"/>
    <property type="match status" value="1"/>
</dbReference>
<comment type="function">
    <text evidence="8">Releases the supercoiling and torsional tension of DNA, which is introduced during the DNA replication and transcription, by transiently cleaving and rejoining one strand of the DNA duplex. Introduces a single-strand break via transesterification at a target site in duplex DNA. The scissile phosphodiester is attacked by the catalytic tyrosine of the enzyme, resulting in the formation of a DNA-(5'-phosphotyrosyl)-enzyme intermediate and the expulsion of a 3'-OH DNA strand. The free DNA strand then undergoes passage around the unbroken strand, thus removing DNA supercoils. Finally, in the religation step, the DNA 3'-OH attacks the covalent intermediate to expel the active-site tyrosine and restore the DNA phosphodiester backbone.</text>
</comment>
<keyword evidence="3 8" id="KW-0479">Metal-binding</keyword>
<comment type="similarity">
    <text evidence="2 8">Belongs to the type IA topoisomerase family.</text>
</comment>
<dbReference type="PANTHER" id="PTHR11390:SF21">
    <property type="entry name" value="DNA TOPOISOMERASE 3-ALPHA"/>
    <property type="match status" value="1"/>
</dbReference>
<dbReference type="SUPFAM" id="SSF56712">
    <property type="entry name" value="Prokaryotic type I DNA topoisomerase"/>
    <property type="match status" value="1"/>
</dbReference>
<dbReference type="PROSITE" id="PS50880">
    <property type="entry name" value="TOPRIM"/>
    <property type="match status" value="1"/>
</dbReference>
<evidence type="ECO:0000313" key="12">
    <source>
        <dbReference type="EMBL" id="SDH40489.1"/>
    </source>
</evidence>
<dbReference type="Gene3D" id="1.10.460.10">
    <property type="entry name" value="Topoisomerase I, domain 2"/>
    <property type="match status" value="1"/>
</dbReference>
<dbReference type="HAMAP" id="MF_00953">
    <property type="entry name" value="Topoisom_3_prok"/>
    <property type="match status" value="1"/>
</dbReference>
<feature type="region of interest" description="Interaction with DNA" evidence="8">
    <location>
        <begin position="187"/>
        <end position="192"/>
    </location>
</feature>
<feature type="site" description="Interaction with DNA" evidence="8">
    <location>
        <position position="168"/>
    </location>
</feature>
<dbReference type="InterPro" id="IPR023406">
    <property type="entry name" value="Topo_IA_AS"/>
</dbReference>
<keyword evidence="7 8" id="KW-0413">Isomerase</keyword>
<dbReference type="Proteomes" id="UP000199163">
    <property type="component" value="Unassembled WGS sequence"/>
</dbReference>
<dbReference type="SMART" id="SM00437">
    <property type="entry name" value="TOP1Ac"/>
    <property type="match status" value="1"/>
</dbReference>
<feature type="domain" description="Toprim" evidence="10">
    <location>
        <begin position="3"/>
        <end position="136"/>
    </location>
</feature>
<dbReference type="NCBIfam" id="TIGR01056">
    <property type="entry name" value="topB"/>
    <property type="match status" value="1"/>
</dbReference>
<dbReference type="PANTHER" id="PTHR11390">
    <property type="entry name" value="PROKARYOTIC DNA TOPOISOMERASE"/>
    <property type="match status" value="1"/>
</dbReference>
<evidence type="ECO:0000313" key="13">
    <source>
        <dbReference type="Proteomes" id="UP000199163"/>
    </source>
</evidence>
<dbReference type="GO" id="GO:0006265">
    <property type="term" value="P:DNA topological change"/>
    <property type="evidence" value="ECO:0007669"/>
    <property type="project" value="UniProtKB-UniRule"/>
</dbReference>
<evidence type="ECO:0000256" key="5">
    <source>
        <dbReference type="ARBA" id="ARBA00023029"/>
    </source>
</evidence>
<feature type="compositionally biased region" description="Basic and acidic residues" evidence="9">
    <location>
        <begin position="685"/>
        <end position="708"/>
    </location>
</feature>
<dbReference type="SMART" id="SM00436">
    <property type="entry name" value="TOP1Bc"/>
    <property type="match status" value="1"/>
</dbReference>
<evidence type="ECO:0000256" key="3">
    <source>
        <dbReference type="ARBA" id="ARBA00022723"/>
    </source>
</evidence>
<organism evidence="12 13">
    <name type="scientific">Alteribacillus persepolensis</name>
    <dbReference type="NCBI Taxonomy" id="568899"/>
    <lineage>
        <taxon>Bacteria</taxon>
        <taxon>Bacillati</taxon>
        <taxon>Bacillota</taxon>
        <taxon>Bacilli</taxon>
        <taxon>Bacillales</taxon>
        <taxon>Bacillaceae</taxon>
        <taxon>Alteribacillus</taxon>
    </lineage>
</organism>
<dbReference type="Pfam" id="PF01131">
    <property type="entry name" value="Topoisom_bac"/>
    <property type="match status" value="1"/>
</dbReference>
<keyword evidence="13" id="KW-1185">Reference proteome</keyword>
<dbReference type="SMART" id="SM00493">
    <property type="entry name" value="TOPRIM"/>
    <property type="match status" value="1"/>
</dbReference>
<dbReference type="InterPro" id="IPR000380">
    <property type="entry name" value="Topo_IA"/>
</dbReference>
<dbReference type="PRINTS" id="PR00417">
    <property type="entry name" value="PRTPISMRASEI"/>
</dbReference>
<comment type="cofactor">
    <cofactor evidence="8">
        <name>Mg(2+)</name>
        <dbReference type="ChEBI" id="CHEBI:18420"/>
    </cofactor>
</comment>
<feature type="site" description="Interaction with DNA" evidence="8">
    <location>
        <position position="313"/>
    </location>
</feature>
<dbReference type="CDD" id="cd00186">
    <property type="entry name" value="TOP1Ac"/>
    <property type="match status" value="1"/>
</dbReference>
<dbReference type="InterPro" id="IPR013825">
    <property type="entry name" value="Topo_IA_cen_sub2"/>
</dbReference>
<dbReference type="GO" id="GO:0006310">
    <property type="term" value="P:DNA recombination"/>
    <property type="evidence" value="ECO:0007669"/>
    <property type="project" value="TreeGrafter"/>
</dbReference>
<feature type="domain" description="Topo IA-type catalytic" evidence="11">
    <location>
        <begin position="153"/>
        <end position="588"/>
    </location>
</feature>
<dbReference type="Gene3D" id="3.40.50.140">
    <property type="match status" value="1"/>
</dbReference>
<dbReference type="EMBL" id="FNDK01000005">
    <property type="protein sequence ID" value="SDH40489.1"/>
    <property type="molecule type" value="Genomic_DNA"/>
</dbReference>
<dbReference type="InterPro" id="IPR034144">
    <property type="entry name" value="TOPRIM_TopoIII"/>
</dbReference>
<feature type="region of interest" description="Disordered" evidence="9">
    <location>
        <begin position="680"/>
        <end position="710"/>
    </location>
</feature>
<evidence type="ECO:0000256" key="1">
    <source>
        <dbReference type="ARBA" id="ARBA00000213"/>
    </source>
</evidence>
<dbReference type="GO" id="GO:0003677">
    <property type="term" value="F:DNA binding"/>
    <property type="evidence" value="ECO:0007669"/>
    <property type="project" value="UniProtKB-KW"/>
</dbReference>
<evidence type="ECO:0000259" key="10">
    <source>
        <dbReference type="PROSITE" id="PS50880"/>
    </source>
</evidence>
<sequence length="726" mass="83143">MSKSVILAEKPSVGKDIARVLGCDKQGKDFMEGKKYIVTWAFGHLVTLAEPETYDSSYKTWKLEDLPMLPDKLKLSVIPKTGKQFSVVKRQLHRNDVKDIIIATDAGREGELVARWIIDKARVKKPVKRLWISSVTEKAIKQGFQNLKDGRKFHSLYEAAQARSEADWYVGMNATRALTTKFNASLSCGRVQTPTLAMVARREREVASFTPDEFYQIRTAAKNGTTFWWRHPKNNDTRIFSKEKKDRILQKIQNEDMVIKKVEKKKKHDANPSLFDLTELQREASSRFGYSAKETLNVLQRLYERHKVLTYPRTDSRYLSSDIKSTLKDRLKACDTGNFSKHVLTIKKNSWMLSSSMINDKKVSDHHAIIPTEEPPRLFDMTSKEKKLYELVVQRFLAGFFPTAQFEQTVIEGHINDETFAAKEQRMLRSGWKAVYQGGSEQQHNKFSRFTENEKIRIVEAAAEKGETAPPSRFNEGTLLSAMENPSRFMAGEDKQLVHTLKTKGGIGTVATRADIIEKLLNSQLLEKRGKSLFTTLKGRQLLDLVPDELKSPTLTAEWEQKLEDIERGKLHRQAFISDMKGYAKDVVQNIKSSTKSFKHDNITGTPCPKCGKLLLEVNGKYGKRKVCQDKACGYKKNISKITNARCPQCKKKMELRGEGEGQIFVCRCGYKEKVSSFNKRRQKEKQNKASKHDVKKYLKHQQDDEMKNPALAEALQNLKQKNDKK</sequence>
<dbReference type="PROSITE" id="PS52039">
    <property type="entry name" value="TOPO_IA_2"/>
    <property type="match status" value="1"/>
</dbReference>
<dbReference type="Gene3D" id="1.10.290.10">
    <property type="entry name" value="Topoisomerase I, domain 4"/>
    <property type="match status" value="1"/>
</dbReference>
<evidence type="ECO:0000259" key="11">
    <source>
        <dbReference type="PROSITE" id="PS52039"/>
    </source>
</evidence>
<dbReference type="InterPro" id="IPR003602">
    <property type="entry name" value="Topo_IA_DNA-bd_dom"/>
</dbReference>
<evidence type="ECO:0000256" key="8">
    <source>
        <dbReference type="HAMAP-Rule" id="MF_00953"/>
    </source>
</evidence>
<comment type="caution">
    <text evidence="8">Lacks conserved residue(s) required for the propagation of feature annotation.</text>
</comment>
<comment type="catalytic activity">
    <reaction evidence="1 8">
        <text>ATP-independent breakage of single-stranded DNA, followed by passage and rejoining.</text>
        <dbReference type="EC" id="5.6.2.1"/>
    </reaction>
</comment>
<evidence type="ECO:0000256" key="7">
    <source>
        <dbReference type="ARBA" id="ARBA00023235"/>
    </source>
</evidence>
<feature type="site" description="Interaction with DNA" evidence="8">
    <location>
        <position position="176"/>
    </location>
</feature>
<evidence type="ECO:0000256" key="9">
    <source>
        <dbReference type="SAM" id="MobiDB-lite"/>
    </source>
</evidence>
<gene>
    <name evidence="8" type="primary">topB</name>
    <name evidence="12" type="ORF">SAMN05192534_10564</name>
</gene>